<dbReference type="PIRSF" id="PIRSF000410">
    <property type="entry name" value="CheR"/>
    <property type="match status" value="1"/>
</dbReference>
<comment type="catalytic activity">
    <reaction evidence="1">
        <text>L-glutamyl-[protein] + S-adenosyl-L-methionine = [protein]-L-glutamate 5-O-methyl ester + S-adenosyl-L-homocysteine</text>
        <dbReference type="Rhea" id="RHEA:24452"/>
        <dbReference type="Rhea" id="RHEA-COMP:10208"/>
        <dbReference type="Rhea" id="RHEA-COMP:10311"/>
        <dbReference type="ChEBI" id="CHEBI:29973"/>
        <dbReference type="ChEBI" id="CHEBI:57856"/>
        <dbReference type="ChEBI" id="CHEBI:59789"/>
        <dbReference type="ChEBI" id="CHEBI:82795"/>
        <dbReference type="EC" id="2.1.1.80"/>
    </reaction>
</comment>
<dbReference type="InterPro" id="IPR022641">
    <property type="entry name" value="CheR_N"/>
</dbReference>
<sequence>MSGGEDLWPSVLPPALSHSELALFQHLVEAEAGIHLSSAKNALVANRLSRRLRELGLPSFAAYHAYVTARGNEAEKVRMLDSLCTHETSFFREPRHFDLLREHVFPEWAAQAAQGRRPRSIRVWSAGCSTGEEPYSLAMELLEAFPKGSGWSLEVVATDLSTWAVKRAEEGLWSMERARSIPPVLLRKYMLKGVRTQEGLMTAGPELRHFMRFARANLHAPATWPMGPFDIIFCRNVLIYFGPEARARVIQGLLSRLPETGYFFLGHAESLIGITTAARSVSANVYTPRPGPALPSRE</sequence>
<dbReference type="PROSITE" id="PS50123">
    <property type="entry name" value="CHER"/>
    <property type="match status" value="1"/>
</dbReference>
<dbReference type="EMBL" id="RAWK01000036">
    <property type="protein sequence ID" value="RKH71154.1"/>
    <property type="molecule type" value="Genomic_DNA"/>
</dbReference>
<evidence type="ECO:0000259" key="6">
    <source>
        <dbReference type="PROSITE" id="PS50123"/>
    </source>
</evidence>
<dbReference type="CDD" id="cd02440">
    <property type="entry name" value="AdoMet_MTases"/>
    <property type="match status" value="1"/>
</dbReference>
<dbReference type="OrthoDB" id="9786165at2"/>
<keyword evidence="5" id="KW-0949">S-adenosyl-L-methionine</keyword>
<evidence type="ECO:0000256" key="3">
    <source>
        <dbReference type="ARBA" id="ARBA00022603"/>
    </source>
</evidence>
<dbReference type="InterPro" id="IPR022642">
    <property type="entry name" value="CheR_C"/>
</dbReference>
<dbReference type="GO" id="GO:0032259">
    <property type="term" value="P:methylation"/>
    <property type="evidence" value="ECO:0007669"/>
    <property type="project" value="UniProtKB-KW"/>
</dbReference>
<evidence type="ECO:0000313" key="7">
    <source>
        <dbReference type="EMBL" id="RKH71154.1"/>
    </source>
</evidence>
<dbReference type="SMART" id="SM00138">
    <property type="entry name" value="MeTrc"/>
    <property type="match status" value="1"/>
</dbReference>
<feature type="domain" description="CheR-type methyltransferase" evidence="6">
    <location>
        <begin position="15"/>
        <end position="273"/>
    </location>
</feature>
<dbReference type="PRINTS" id="PR00996">
    <property type="entry name" value="CHERMTFRASE"/>
</dbReference>
<evidence type="ECO:0000256" key="2">
    <source>
        <dbReference type="ARBA" id="ARBA00012534"/>
    </source>
</evidence>
<evidence type="ECO:0000313" key="8">
    <source>
        <dbReference type="Proteomes" id="UP000267003"/>
    </source>
</evidence>
<dbReference type="Gene3D" id="3.40.50.150">
    <property type="entry name" value="Vaccinia Virus protein VP39"/>
    <property type="match status" value="1"/>
</dbReference>
<keyword evidence="3 7" id="KW-0489">Methyltransferase</keyword>
<dbReference type="PANTHER" id="PTHR24422">
    <property type="entry name" value="CHEMOTAXIS PROTEIN METHYLTRANSFERASE"/>
    <property type="match status" value="1"/>
</dbReference>
<dbReference type="RefSeq" id="WP_120554773.1">
    <property type="nucleotide sequence ID" value="NZ_RAWK01000036.1"/>
</dbReference>
<dbReference type="GO" id="GO:0008983">
    <property type="term" value="F:protein-glutamate O-methyltransferase activity"/>
    <property type="evidence" value="ECO:0007669"/>
    <property type="project" value="UniProtKB-EC"/>
</dbReference>
<dbReference type="InterPro" id="IPR050903">
    <property type="entry name" value="Bact_Chemotaxis_MeTrfase"/>
</dbReference>
<dbReference type="EC" id="2.1.1.80" evidence="2"/>
<dbReference type="InterPro" id="IPR036804">
    <property type="entry name" value="CheR_N_sf"/>
</dbReference>
<reference evidence="8" key="1">
    <citation type="submission" date="2018-09" db="EMBL/GenBank/DDBJ databases">
        <authorList>
            <person name="Livingstone P.G."/>
            <person name="Whitworth D.E."/>
        </authorList>
    </citation>
    <scope>NUCLEOTIDE SEQUENCE [LARGE SCALE GENOMIC DNA]</scope>
    <source>
        <strain evidence="8">AB050A</strain>
    </source>
</reference>
<dbReference type="InterPro" id="IPR000780">
    <property type="entry name" value="CheR_MeTrfase"/>
</dbReference>
<organism evidence="7 8">
    <name type="scientific">Corallococcus aberystwythensis</name>
    <dbReference type="NCBI Taxonomy" id="2316722"/>
    <lineage>
        <taxon>Bacteria</taxon>
        <taxon>Pseudomonadati</taxon>
        <taxon>Myxococcota</taxon>
        <taxon>Myxococcia</taxon>
        <taxon>Myxococcales</taxon>
        <taxon>Cystobacterineae</taxon>
        <taxon>Myxococcaceae</taxon>
        <taxon>Corallococcus</taxon>
    </lineage>
</organism>
<keyword evidence="4 7" id="KW-0808">Transferase</keyword>
<dbReference type="AlphaFoldDB" id="A0A3A8R6V9"/>
<dbReference type="InterPro" id="IPR029063">
    <property type="entry name" value="SAM-dependent_MTases_sf"/>
</dbReference>
<dbReference type="PANTHER" id="PTHR24422:SF26">
    <property type="entry name" value="CHEMOTAXIS PROTEIN METHYLTRANSFERASE"/>
    <property type="match status" value="1"/>
</dbReference>
<dbReference type="SUPFAM" id="SSF53335">
    <property type="entry name" value="S-adenosyl-L-methionine-dependent methyltransferases"/>
    <property type="match status" value="1"/>
</dbReference>
<dbReference type="Gene3D" id="1.10.155.10">
    <property type="entry name" value="Chemotaxis receptor methyltransferase CheR, N-terminal domain"/>
    <property type="match status" value="1"/>
</dbReference>
<proteinExistence type="predicted"/>
<accession>A0A3A8R6V9</accession>
<protein>
    <recommendedName>
        <fullName evidence="2">protein-glutamate O-methyltransferase</fullName>
        <ecNumber evidence="2">2.1.1.80</ecNumber>
    </recommendedName>
</protein>
<dbReference type="InterPro" id="IPR026024">
    <property type="entry name" value="Chemotaxis_MeTrfase_CheR"/>
</dbReference>
<evidence type="ECO:0000256" key="5">
    <source>
        <dbReference type="ARBA" id="ARBA00022691"/>
    </source>
</evidence>
<comment type="caution">
    <text evidence="7">The sequence shown here is derived from an EMBL/GenBank/DDBJ whole genome shotgun (WGS) entry which is preliminary data.</text>
</comment>
<evidence type="ECO:0000256" key="4">
    <source>
        <dbReference type="ARBA" id="ARBA00022679"/>
    </source>
</evidence>
<gene>
    <name evidence="7" type="ORF">D7W81_08150</name>
</gene>
<keyword evidence="8" id="KW-1185">Reference proteome</keyword>
<dbReference type="Pfam" id="PF03705">
    <property type="entry name" value="CheR_N"/>
    <property type="match status" value="1"/>
</dbReference>
<name>A0A3A8R6V9_9BACT</name>
<dbReference type="SUPFAM" id="SSF47757">
    <property type="entry name" value="Chemotaxis receptor methyltransferase CheR, N-terminal domain"/>
    <property type="match status" value="1"/>
</dbReference>
<dbReference type="Pfam" id="PF01739">
    <property type="entry name" value="CheR"/>
    <property type="match status" value="1"/>
</dbReference>
<evidence type="ECO:0000256" key="1">
    <source>
        <dbReference type="ARBA" id="ARBA00001541"/>
    </source>
</evidence>
<dbReference type="Proteomes" id="UP000267003">
    <property type="component" value="Unassembled WGS sequence"/>
</dbReference>